<dbReference type="PROSITE" id="PS51934">
    <property type="entry name" value="LRAT"/>
    <property type="match status" value="1"/>
</dbReference>
<dbReference type="PANTHER" id="PTHR46137">
    <property type="entry name" value="OS05G0310600 PROTEIN"/>
    <property type="match status" value="1"/>
</dbReference>
<protein>
    <submittedName>
        <fullName evidence="3">Uncharacterized protein LOC106819915</fullName>
    </submittedName>
</protein>
<dbReference type="InterPro" id="IPR007053">
    <property type="entry name" value="LRAT_dom"/>
</dbReference>
<name>A0ABM1F6A4_PRICU</name>
<feature type="domain" description="LRAT" evidence="1">
    <location>
        <begin position="1"/>
        <end position="99"/>
    </location>
</feature>
<dbReference type="Proteomes" id="UP000695022">
    <property type="component" value="Unplaced"/>
</dbReference>
<accession>A0ABM1F6A4</accession>
<proteinExistence type="predicted"/>
<reference evidence="3" key="1">
    <citation type="submission" date="2025-08" db="UniProtKB">
        <authorList>
            <consortium name="RefSeq"/>
        </authorList>
    </citation>
    <scope>IDENTIFICATION</scope>
</reference>
<evidence type="ECO:0000259" key="1">
    <source>
        <dbReference type="PROSITE" id="PS51934"/>
    </source>
</evidence>
<dbReference type="GeneID" id="106819915"/>
<sequence length="113" mass="12897">MPSRDTLDEFLDGGNLEIYRYGMSKTWEMCKIWYAKYFLTGTSTPEESDPPETVIKRAESQIGDVQGIGTVCNGGYDMLINNCEHFALWCKLGERAQKVPTQLNKVFGNDYIR</sequence>
<evidence type="ECO:0000313" key="3">
    <source>
        <dbReference type="RefSeq" id="XP_014679975.1"/>
    </source>
</evidence>
<dbReference type="Gene3D" id="3.90.1720.10">
    <property type="entry name" value="endopeptidase domain like (from Nostoc punctiforme)"/>
    <property type="match status" value="1"/>
</dbReference>
<gene>
    <name evidence="3" type="primary">LOC106819915</name>
</gene>
<dbReference type="RefSeq" id="XP_014679975.1">
    <property type="nucleotide sequence ID" value="XM_014824489.1"/>
</dbReference>
<keyword evidence="2" id="KW-1185">Reference proteome</keyword>
<evidence type="ECO:0000313" key="2">
    <source>
        <dbReference type="Proteomes" id="UP000695022"/>
    </source>
</evidence>
<dbReference type="Pfam" id="PF04970">
    <property type="entry name" value="LRAT"/>
    <property type="match status" value="1"/>
</dbReference>
<dbReference type="PANTHER" id="PTHR46137:SF3">
    <property type="entry name" value="OS05G0310600 PROTEIN"/>
    <property type="match status" value="1"/>
</dbReference>
<organism evidence="2 3">
    <name type="scientific">Priapulus caudatus</name>
    <name type="common">Priapulid worm</name>
    <dbReference type="NCBI Taxonomy" id="37621"/>
    <lineage>
        <taxon>Eukaryota</taxon>
        <taxon>Metazoa</taxon>
        <taxon>Ecdysozoa</taxon>
        <taxon>Scalidophora</taxon>
        <taxon>Priapulida</taxon>
        <taxon>Priapulimorpha</taxon>
        <taxon>Priapulimorphida</taxon>
        <taxon>Priapulidae</taxon>
        <taxon>Priapulus</taxon>
    </lineage>
</organism>